<reference evidence="3 4" key="1">
    <citation type="submission" date="2018-08" db="EMBL/GenBank/DDBJ databases">
        <title>Genomic investigation of the strawberry pathogen Phytophthora fragariae indicates pathogenicity is determined by transcriptional variation in three key races.</title>
        <authorList>
            <person name="Adams T.M."/>
            <person name="Armitage A.D."/>
            <person name="Sobczyk M.K."/>
            <person name="Bates H.J."/>
            <person name="Dunwell J.M."/>
            <person name="Nellist C.F."/>
            <person name="Harrison R.J."/>
        </authorList>
    </citation>
    <scope>NUCLEOTIDE SEQUENCE [LARGE SCALE GENOMIC DNA]</scope>
    <source>
        <strain evidence="2 3">NOV-5</strain>
        <strain evidence="1 4">NOV-71</strain>
    </source>
</reference>
<organism evidence="1 4">
    <name type="scientific">Phytophthora fragariae</name>
    <dbReference type="NCBI Taxonomy" id="53985"/>
    <lineage>
        <taxon>Eukaryota</taxon>
        <taxon>Sar</taxon>
        <taxon>Stramenopiles</taxon>
        <taxon>Oomycota</taxon>
        <taxon>Peronosporomycetes</taxon>
        <taxon>Peronosporales</taxon>
        <taxon>Peronosporaceae</taxon>
        <taxon>Phytophthora</taxon>
    </lineage>
</organism>
<comment type="caution">
    <text evidence="1">The sequence shown here is derived from an EMBL/GenBank/DDBJ whole genome shotgun (WGS) entry which is preliminary data.</text>
</comment>
<accession>A0A6A3ST89</accession>
<name>A0A6A3ST89_9STRA</name>
<evidence type="ECO:0000313" key="3">
    <source>
        <dbReference type="Proteomes" id="UP000440732"/>
    </source>
</evidence>
<dbReference type="EMBL" id="QXGA01000255">
    <property type="protein sequence ID" value="KAE9149128.1"/>
    <property type="molecule type" value="Genomic_DNA"/>
</dbReference>
<sequence>MRPLFGAIHGERQVLVSATTSGASAEAVTAPNTGQGLCIHATRKVPAYLGRLYNCSISSGSFSPQRLVQWQQ</sequence>
<dbReference type="Proteomes" id="UP000440732">
    <property type="component" value="Unassembled WGS sequence"/>
</dbReference>
<dbReference type="AlphaFoldDB" id="A0A6A3ST89"/>
<dbReference type="EMBL" id="QXFZ01000273">
    <property type="protein sequence ID" value="KAE9123593.1"/>
    <property type="molecule type" value="Genomic_DNA"/>
</dbReference>
<proteinExistence type="predicted"/>
<gene>
    <name evidence="2" type="ORF">PF006_g6349</name>
    <name evidence="1" type="ORF">PF007_g7008</name>
</gene>
<evidence type="ECO:0000313" key="2">
    <source>
        <dbReference type="EMBL" id="KAE9149128.1"/>
    </source>
</evidence>
<protein>
    <submittedName>
        <fullName evidence="1">Uncharacterized protein</fullName>
    </submittedName>
</protein>
<evidence type="ECO:0000313" key="4">
    <source>
        <dbReference type="Proteomes" id="UP000441208"/>
    </source>
</evidence>
<evidence type="ECO:0000313" key="1">
    <source>
        <dbReference type="EMBL" id="KAE9123593.1"/>
    </source>
</evidence>
<dbReference type="Proteomes" id="UP000441208">
    <property type="component" value="Unassembled WGS sequence"/>
</dbReference>